<dbReference type="PROSITE" id="PS00862">
    <property type="entry name" value="OX2_COVAL_FAD"/>
    <property type="match status" value="1"/>
</dbReference>
<dbReference type="GeneID" id="19192455"/>
<evidence type="ECO:0000256" key="5">
    <source>
        <dbReference type="ARBA" id="ARBA00023015"/>
    </source>
</evidence>
<dbReference type="Pfam" id="PF08031">
    <property type="entry name" value="BBE"/>
    <property type="match status" value="1"/>
</dbReference>
<dbReference type="Proteomes" id="UP000019471">
    <property type="component" value="Unassembled WGS sequence"/>
</dbReference>
<feature type="compositionally biased region" description="Polar residues" evidence="9">
    <location>
        <begin position="593"/>
        <end position="605"/>
    </location>
</feature>
<dbReference type="InterPro" id="IPR016166">
    <property type="entry name" value="FAD-bd_PCMH"/>
</dbReference>
<evidence type="ECO:0000256" key="7">
    <source>
        <dbReference type="ARBA" id="ARBA00023163"/>
    </source>
</evidence>
<comment type="similarity">
    <text evidence="2">Belongs to the oxygen-dependent FAD-linked oxidoreductase family.</text>
</comment>
<organism evidence="12 13">
    <name type="scientific">Cladophialophora psammophila CBS 110553</name>
    <dbReference type="NCBI Taxonomy" id="1182543"/>
    <lineage>
        <taxon>Eukaryota</taxon>
        <taxon>Fungi</taxon>
        <taxon>Dikarya</taxon>
        <taxon>Ascomycota</taxon>
        <taxon>Pezizomycotina</taxon>
        <taxon>Eurotiomycetes</taxon>
        <taxon>Chaetothyriomycetidae</taxon>
        <taxon>Chaetothyriales</taxon>
        <taxon>Herpotrichiellaceae</taxon>
        <taxon>Cladophialophora</taxon>
    </lineage>
</organism>
<evidence type="ECO:0000313" key="13">
    <source>
        <dbReference type="Proteomes" id="UP000019471"/>
    </source>
</evidence>
<accession>W9WLL7</accession>
<dbReference type="Pfam" id="PF01565">
    <property type="entry name" value="FAD_binding_4"/>
    <property type="match status" value="1"/>
</dbReference>
<keyword evidence="7" id="KW-0804">Transcription</keyword>
<dbReference type="GO" id="GO:0043565">
    <property type="term" value="F:sequence-specific DNA binding"/>
    <property type="evidence" value="ECO:0007669"/>
    <property type="project" value="TreeGrafter"/>
</dbReference>
<comment type="subcellular location">
    <subcellularLocation>
        <location evidence="1">Nucleus</location>
    </subcellularLocation>
</comment>
<sequence>MSPPLSWAYLMALLLLFVSLQQALAAPSTYCKPVPSSTNWPAQSAWQELNKTVSGKLFADVPPGSVCHPENTLFNNATCAFVLSQWTDSNFHANNPISVDYNDDGCLPSPLAPCSAAAYPSYVVHATNASDVQAAVKFASNTGVRLIVKGTGHDLLSRSSGGQSLSIWTHKIVGISVNTSDTRALPYGGVGSVKIAAGSRMFEVYQAVAKHNLTVIAGGDMSVGIGGWVLGGGHSPISSTYGLGADQVLEMEVVTPDGKFLTVNENSHPDLFWAMRGGGGSTFGVLISVTMKVYPTLPGSLTIFWFNTTSNSDTFWSISTYFTSQVPKLSDKGANGYHYFVPYYASNPPNQAGMIFGGYFFPNKTPAQATTVMDPVITKINTTNWSDEVFVSNYTIPISDFTKFWMTNQPEAVGPSERLGSRLLTRGALTGNQTSLNNALRVASNGTWTLLNHLVAGQGVRNAKIPGGNNSVCPAWRNNTYIHFVTYRNWTPLNQTQKTSVTNELRNSAIEALRVLDPYTGAYVNEADPTEPNWQTTFWGSNYPRLLALKKQYDPKGIFWYGEYPDEIAMRNFKSNDPNIHVTIRDQLLAGGNSRSVGSGDTGLSFSEHPARRADQDDEDSLETILTATGRLCLDDGGGWGYHGHSSGPVFLQGLGERFVEQGATDAEDGAVFTPLQSVPWSPKSPSPPLEPGIALLPPKGTAQKLVDCALGHGCAVLSFIHRPTFSQLFDWMYETEPENYGIQDARPRALVYSVLALGWLFLRSKSVDLNSTIAIHEGTQYLAAARGLIDISDCRELNSLQALLCVIYFLHCSGKMSACHSYIAAAVAASLQIGLHRSLPSVLDPVEQETRKRVFWAVRNMETYICAILGLPPAINEEDIDQEMPQEVDDMCIAPHGIMVCQVQQLPAITAVNAHTRLVQILAKILRYVYPVRHGSVGLANGANRPGEYRVSYRRVCEVEYELKLWWVNLPWELSNDNDRILKPLRIQRELLYIAYAHARLILYRPFLLSFSHHAMRNQSDARAYTYAMACLYASHDVIIGMKNMKKADMLNGPYWFTIYSTFFAVISLISYAWERARDEGVSGVLRDAEIGRDILSELGQRSIAAARCSKALEVLFELLGKKLCENGEDRGRTSEAAKPVTMYTGPEGATENAVHDYPPRPEFTGFTGTGQLKSGYRPGALRDEECASSSNFYPYDAGATTPGRSFMPARDFSFEAAQLPPPSYMDSPMPTAPRSSFAHPANWNLQTPYSTQEQKQPFFPDSTAAFLVDESAVAEEVDFTIGSGPSLNPATWPAFDISRVENSGWGEVSLDNFPGQPSAEPFTGQIGQKSTMRDINVAEEQGFGEAGAPWQRRCQFEGDVQVNKMDTGFRCCE</sequence>
<dbReference type="GO" id="GO:0071949">
    <property type="term" value="F:FAD binding"/>
    <property type="evidence" value="ECO:0007669"/>
    <property type="project" value="InterPro"/>
</dbReference>
<dbReference type="HOGENOM" id="CLU_259761_0_0_1"/>
<dbReference type="CDD" id="cd12148">
    <property type="entry name" value="fungal_TF_MHR"/>
    <property type="match status" value="1"/>
</dbReference>
<dbReference type="InterPro" id="IPR006094">
    <property type="entry name" value="Oxid_FAD_bind_N"/>
</dbReference>
<feature type="chain" id="PRO_5004931330" description="FAD-binding PCMH-type domain-containing protein" evidence="10">
    <location>
        <begin position="26"/>
        <end position="1375"/>
    </location>
</feature>
<dbReference type="OrthoDB" id="9983560at2759"/>
<gene>
    <name evidence="12" type="ORF">A1O5_07749</name>
</gene>
<dbReference type="RefSeq" id="XP_007746528.1">
    <property type="nucleotide sequence ID" value="XM_007748338.1"/>
</dbReference>
<evidence type="ECO:0000256" key="10">
    <source>
        <dbReference type="SAM" id="SignalP"/>
    </source>
</evidence>
<reference evidence="12 13" key="1">
    <citation type="submission" date="2013-03" db="EMBL/GenBank/DDBJ databases">
        <title>The Genome Sequence of Cladophialophora psammophila CBS 110553.</title>
        <authorList>
            <consortium name="The Broad Institute Genomics Platform"/>
            <person name="Cuomo C."/>
            <person name="de Hoog S."/>
            <person name="Gorbushina A."/>
            <person name="Walker B."/>
            <person name="Young S.K."/>
            <person name="Zeng Q."/>
            <person name="Gargeya S."/>
            <person name="Fitzgerald M."/>
            <person name="Haas B."/>
            <person name="Abouelleil A."/>
            <person name="Allen A.W."/>
            <person name="Alvarado L."/>
            <person name="Arachchi H.M."/>
            <person name="Berlin A.M."/>
            <person name="Chapman S.B."/>
            <person name="Gainer-Dewar J."/>
            <person name="Goldberg J."/>
            <person name="Griggs A."/>
            <person name="Gujja S."/>
            <person name="Hansen M."/>
            <person name="Howarth C."/>
            <person name="Imamovic A."/>
            <person name="Ireland A."/>
            <person name="Larimer J."/>
            <person name="McCowan C."/>
            <person name="Murphy C."/>
            <person name="Pearson M."/>
            <person name="Poon T.W."/>
            <person name="Priest M."/>
            <person name="Roberts A."/>
            <person name="Saif S."/>
            <person name="Shea T."/>
            <person name="Sisk P."/>
            <person name="Sykes S."/>
            <person name="Wortman J."/>
            <person name="Nusbaum C."/>
            <person name="Birren B."/>
        </authorList>
    </citation>
    <scope>NUCLEOTIDE SEQUENCE [LARGE SCALE GENOMIC DNA]</scope>
    <source>
        <strain evidence="12 13">CBS 110553</strain>
    </source>
</reference>
<keyword evidence="8" id="KW-0539">Nucleus</keyword>
<dbReference type="EMBL" id="AMGX01000012">
    <property type="protein sequence ID" value="EXJ68818.1"/>
    <property type="molecule type" value="Genomic_DNA"/>
</dbReference>
<keyword evidence="6" id="KW-0238">DNA-binding</keyword>
<dbReference type="PANTHER" id="PTHR47540">
    <property type="entry name" value="THIAMINE REPRESSIBLE GENES REGULATORY PROTEIN THI5"/>
    <property type="match status" value="1"/>
</dbReference>
<dbReference type="SMART" id="SM00906">
    <property type="entry name" value="Fungal_trans"/>
    <property type="match status" value="1"/>
</dbReference>
<name>W9WLL7_9EURO</name>
<dbReference type="InterPro" id="IPR016169">
    <property type="entry name" value="FAD-bd_PCMH_sub2"/>
</dbReference>
<evidence type="ECO:0000256" key="4">
    <source>
        <dbReference type="ARBA" id="ARBA00023002"/>
    </source>
</evidence>
<keyword evidence="3" id="KW-0862">Zinc</keyword>
<keyword evidence="13" id="KW-1185">Reference proteome</keyword>
<dbReference type="InterPro" id="IPR007219">
    <property type="entry name" value="XnlR_reg_dom"/>
</dbReference>
<feature type="signal peptide" evidence="10">
    <location>
        <begin position="1"/>
        <end position="25"/>
    </location>
</feature>
<feature type="region of interest" description="Disordered" evidence="9">
    <location>
        <begin position="592"/>
        <end position="619"/>
    </location>
</feature>
<dbReference type="GO" id="GO:0008270">
    <property type="term" value="F:zinc ion binding"/>
    <property type="evidence" value="ECO:0007669"/>
    <property type="project" value="InterPro"/>
</dbReference>
<comment type="caution">
    <text evidence="12">The sequence shown here is derived from an EMBL/GenBank/DDBJ whole genome shotgun (WGS) entry which is preliminary data.</text>
</comment>
<evidence type="ECO:0000256" key="6">
    <source>
        <dbReference type="ARBA" id="ARBA00023125"/>
    </source>
</evidence>
<evidence type="ECO:0000256" key="1">
    <source>
        <dbReference type="ARBA" id="ARBA00004123"/>
    </source>
</evidence>
<dbReference type="GO" id="GO:0045944">
    <property type="term" value="P:positive regulation of transcription by RNA polymerase II"/>
    <property type="evidence" value="ECO:0007669"/>
    <property type="project" value="TreeGrafter"/>
</dbReference>
<dbReference type="PANTHER" id="PTHR47540:SF1">
    <property type="entry name" value="ACTIVATOR OF STRESS GENES 1-RELATED"/>
    <property type="match status" value="1"/>
</dbReference>
<dbReference type="GO" id="GO:0006351">
    <property type="term" value="P:DNA-templated transcription"/>
    <property type="evidence" value="ECO:0007669"/>
    <property type="project" value="InterPro"/>
</dbReference>
<dbReference type="InterPro" id="IPR036318">
    <property type="entry name" value="FAD-bd_PCMH-like_sf"/>
</dbReference>
<evidence type="ECO:0000256" key="9">
    <source>
        <dbReference type="SAM" id="MobiDB-lite"/>
    </source>
</evidence>
<evidence type="ECO:0000256" key="8">
    <source>
        <dbReference type="ARBA" id="ARBA00023242"/>
    </source>
</evidence>
<dbReference type="GO" id="GO:0016491">
    <property type="term" value="F:oxidoreductase activity"/>
    <property type="evidence" value="ECO:0007669"/>
    <property type="project" value="UniProtKB-KW"/>
</dbReference>
<dbReference type="Pfam" id="PF04082">
    <property type="entry name" value="Fungal_trans"/>
    <property type="match status" value="1"/>
</dbReference>
<dbReference type="InterPro" id="IPR006093">
    <property type="entry name" value="Oxy_OxRdtase_FAD_BS"/>
</dbReference>
<dbReference type="GO" id="GO:0005634">
    <property type="term" value="C:nucleus"/>
    <property type="evidence" value="ECO:0007669"/>
    <property type="project" value="UniProtKB-SubCell"/>
</dbReference>
<dbReference type="Gene3D" id="3.30.465.10">
    <property type="match status" value="2"/>
</dbReference>
<keyword evidence="5" id="KW-0805">Transcription regulation</keyword>
<protein>
    <recommendedName>
        <fullName evidence="11">FAD-binding PCMH-type domain-containing protein</fullName>
    </recommendedName>
</protein>
<dbReference type="SUPFAM" id="SSF56176">
    <property type="entry name" value="FAD-binding/transporter-associated domain-like"/>
    <property type="match status" value="1"/>
</dbReference>
<evidence type="ECO:0000259" key="11">
    <source>
        <dbReference type="PROSITE" id="PS51387"/>
    </source>
</evidence>
<evidence type="ECO:0000256" key="3">
    <source>
        <dbReference type="ARBA" id="ARBA00022833"/>
    </source>
</evidence>
<feature type="domain" description="FAD-binding PCMH-type" evidence="11">
    <location>
        <begin position="116"/>
        <end position="296"/>
    </location>
</feature>
<keyword evidence="4" id="KW-0560">Oxidoreductase</keyword>
<dbReference type="InterPro" id="IPR051711">
    <property type="entry name" value="Stress_Response_Reg"/>
</dbReference>
<evidence type="ECO:0000256" key="2">
    <source>
        <dbReference type="ARBA" id="ARBA00005466"/>
    </source>
</evidence>
<proteinExistence type="inferred from homology"/>
<evidence type="ECO:0000313" key="12">
    <source>
        <dbReference type="EMBL" id="EXJ68818.1"/>
    </source>
</evidence>
<keyword evidence="10" id="KW-0732">Signal</keyword>
<dbReference type="PROSITE" id="PS51387">
    <property type="entry name" value="FAD_PCMH"/>
    <property type="match status" value="1"/>
</dbReference>
<dbReference type="STRING" id="1182543.W9WLL7"/>
<dbReference type="InterPro" id="IPR012951">
    <property type="entry name" value="BBE"/>
</dbReference>
<dbReference type="eggNOG" id="ENOG502S43K">
    <property type="taxonomic scope" value="Eukaryota"/>
</dbReference>